<feature type="transmembrane region" description="Helical" evidence="1">
    <location>
        <begin position="96"/>
        <end position="117"/>
    </location>
</feature>
<protein>
    <submittedName>
        <fullName evidence="2">Uncharacterized protein</fullName>
    </submittedName>
</protein>
<accession>A0A285F6E7</accession>
<keyword evidence="1" id="KW-0472">Membrane</keyword>
<evidence type="ECO:0000313" key="2">
    <source>
        <dbReference type="EMBL" id="SNY05771.1"/>
    </source>
</evidence>
<proteinExistence type="predicted"/>
<dbReference type="AlphaFoldDB" id="A0A285F6E7"/>
<reference evidence="3" key="1">
    <citation type="submission" date="2017-09" db="EMBL/GenBank/DDBJ databases">
        <authorList>
            <person name="Varghese N."/>
            <person name="Submissions S."/>
        </authorList>
    </citation>
    <scope>NUCLEOTIDE SEQUENCE [LARGE SCALE GENOMIC DNA]</scope>
    <source>
        <strain evidence="3">MSL47</strain>
    </source>
</reference>
<gene>
    <name evidence="2" type="ORF">SAMN06265827_101139</name>
</gene>
<keyword evidence="1" id="KW-0812">Transmembrane</keyword>
<organism evidence="2 3">
    <name type="scientific">Orenia metallireducens</name>
    <dbReference type="NCBI Taxonomy" id="1413210"/>
    <lineage>
        <taxon>Bacteria</taxon>
        <taxon>Bacillati</taxon>
        <taxon>Bacillota</taxon>
        <taxon>Clostridia</taxon>
        <taxon>Halanaerobiales</taxon>
        <taxon>Halobacteroidaceae</taxon>
        <taxon>Orenia</taxon>
    </lineage>
</organism>
<dbReference type="Proteomes" id="UP000219573">
    <property type="component" value="Unassembled WGS sequence"/>
</dbReference>
<keyword evidence="3" id="KW-1185">Reference proteome</keyword>
<evidence type="ECO:0000313" key="3">
    <source>
        <dbReference type="Proteomes" id="UP000219573"/>
    </source>
</evidence>
<evidence type="ECO:0000256" key="1">
    <source>
        <dbReference type="SAM" id="Phobius"/>
    </source>
</evidence>
<dbReference type="EMBL" id="OBDZ01000001">
    <property type="protein sequence ID" value="SNY05771.1"/>
    <property type="molecule type" value="Genomic_DNA"/>
</dbReference>
<dbReference type="RefSeq" id="WP_097016184.1">
    <property type="nucleotide sequence ID" value="NZ_OBDZ01000001.1"/>
</dbReference>
<name>A0A285F6E7_9FIRM</name>
<keyword evidence="1" id="KW-1133">Transmembrane helix</keyword>
<sequence>MKEEEIILKLNNFNELFIPRETNPLEQEDLFESGMKKIYMTLNNDWKAVKYHIKIFVPEDEIDSYTVKELRDAINRYCDYKIKEVKKKNRFHKIEFIKTSAQGISVLVLALFVSFFIEKKAFLNPLFNRIIREGLFIGAWVSLWHPFELILYNRWNDKWEYLIYEEIKKIKVSISSN</sequence>